<keyword evidence="7" id="KW-1185">Reference proteome</keyword>
<feature type="compositionally biased region" description="Pro residues" evidence="4">
    <location>
        <begin position="544"/>
        <end position="558"/>
    </location>
</feature>
<dbReference type="Gene3D" id="3.40.50.12780">
    <property type="entry name" value="N-terminal domain of ligase-like"/>
    <property type="match status" value="3"/>
</dbReference>
<dbReference type="Gene3D" id="1.10.1200.10">
    <property type="entry name" value="ACP-like"/>
    <property type="match status" value="3"/>
</dbReference>
<dbReference type="PROSITE" id="PS00012">
    <property type="entry name" value="PHOSPHOPANTETHEINE"/>
    <property type="match status" value="2"/>
</dbReference>
<dbReference type="InterPro" id="IPR006162">
    <property type="entry name" value="Ppantetheine_attach_site"/>
</dbReference>
<evidence type="ECO:0000256" key="4">
    <source>
        <dbReference type="SAM" id="MobiDB-lite"/>
    </source>
</evidence>
<gene>
    <name evidence="6" type="ORF">QNN03_25180</name>
</gene>
<dbReference type="NCBIfam" id="TIGR01733">
    <property type="entry name" value="AA-adenyl-dom"/>
    <property type="match status" value="3"/>
</dbReference>
<dbReference type="Pfam" id="PF00501">
    <property type="entry name" value="AMP-binding"/>
    <property type="match status" value="4"/>
</dbReference>
<dbReference type="Gene3D" id="3.30.300.30">
    <property type="match status" value="3"/>
</dbReference>
<dbReference type="InterPro" id="IPR025110">
    <property type="entry name" value="AMP-bd_C"/>
</dbReference>
<dbReference type="InterPro" id="IPR009081">
    <property type="entry name" value="PP-bd_ACP"/>
</dbReference>
<dbReference type="Gene3D" id="3.30.559.30">
    <property type="entry name" value="Nonribosomal peptide synthetase, condensation domain"/>
    <property type="match status" value="2"/>
</dbReference>
<feature type="domain" description="Carrier" evidence="5">
    <location>
        <begin position="466"/>
        <end position="541"/>
    </location>
</feature>
<name>A0ABT7J4E5_9ACTN</name>
<feature type="region of interest" description="Disordered" evidence="4">
    <location>
        <begin position="540"/>
        <end position="561"/>
    </location>
</feature>
<dbReference type="PROSITE" id="PS00455">
    <property type="entry name" value="AMP_BINDING"/>
    <property type="match status" value="1"/>
</dbReference>
<dbReference type="PANTHER" id="PTHR45527:SF1">
    <property type="entry name" value="FATTY ACID SYNTHASE"/>
    <property type="match status" value="1"/>
</dbReference>
<dbReference type="Pfam" id="PF00668">
    <property type="entry name" value="Condensation"/>
    <property type="match status" value="3"/>
</dbReference>
<keyword evidence="2" id="KW-0596">Phosphopantetheine</keyword>
<comment type="cofactor">
    <cofactor evidence="1">
        <name>pantetheine 4'-phosphate</name>
        <dbReference type="ChEBI" id="CHEBI:47942"/>
    </cofactor>
</comment>
<dbReference type="Gene3D" id="3.30.559.10">
    <property type="entry name" value="Chloramphenicol acetyltransferase-like domain"/>
    <property type="match status" value="2"/>
</dbReference>
<evidence type="ECO:0000256" key="3">
    <source>
        <dbReference type="ARBA" id="ARBA00022553"/>
    </source>
</evidence>
<evidence type="ECO:0000256" key="1">
    <source>
        <dbReference type="ARBA" id="ARBA00001957"/>
    </source>
</evidence>
<dbReference type="NCBIfam" id="NF003417">
    <property type="entry name" value="PRK04813.1"/>
    <property type="match status" value="4"/>
</dbReference>
<dbReference type="InterPro" id="IPR000873">
    <property type="entry name" value="AMP-dep_synth/lig_dom"/>
</dbReference>
<dbReference type="InterPro" id="IPR020806">
    <property type="entry name" value="PKS_PP-bd"/>
</dbReference>
<dbReference type="SUPFAM" id="SSF47336">
    <property type="entry name" value="ACP-like"/>
    <property type="match status" value="3"/>
</dbReference>
<accession>A0ABT7J4E5</accession>
<dbReference type="CDD" id="cd05930">
    <property type="entry name" value="A_NRPS"/>
    <property type="match status" value="3"/>
</dbReference>
<dbReference type="InterPro" id="IPR010071">
    <property type="entry name" value="AA_adenyl_dom"/>
</dbReference>
<protein>
    <submittedName>
        <fullName evidence="6">Amino acid adenylation domain-containing protein</fullName>
    </submittedName>
</protein>
<dbReference type="PANTHER" id="PTHR45527">
    <property type="entry name" value="NONRIBOSOMAL PEPTIDE SYNTHETASE"/>
    <property type="match status" value="1"/>
</dbReference>
<keyword evidence="3" id="KW-0597">Phosphoprotein</keyword>
<dbReference type="InterPro" id="IPR036736">
    <property type="entry name" value="ACP-like_sf"/>
</dbReference>
<comment type="caution">
    <text evidence="6">The sequence shown here is derived from an EMBL/GenBank/DDBJ whole genome shotgun (WGS) entry which is preliminary data.</text>
</comment>
<proteinExistence type="predicted"/>
<evidence type="ECO:0000256" key="2">
    <source>
        <dbReference type="ARBA" id="ARBA00022450"/>
    </source>
</evidence>
<feature type="domain" description="Carrier" evidence="5">
    <location>
        <begin position="2497"/>
        <end position="2572"/>
    </location>
</feature>
<evidence type="ECO:0000313" key="7">
    <source>
        <dbReference type="Proteomes" id="UP001241926"/>
    </source>
</evidence>
<dbReference type="SUPFAM" id="SSF52777">
    <property type="entry name" value="CoA-dependent acyltransferases"/>
    <property type="match status" value="4"/>
</dbReference>
<dbReference type="PROSITE" id="PS50075">
    <property type="entry name" value="CARRIER"/>
    <property type="match status" value="3"/>
</dbReference>
<dbReference type="InterPro" id="IPR020845">
    <property type="entry name" value="AMP-binding_CS"/>
</dbReference>
<evidence type="ECO:0000259" key="5">
    <source>
        <dbReference type="PROSITE" id="PS50075"/>
    </source>
</evidence>
<reference evidence="6 7" key="1">
    <citation type="submission" date="2023-05" db="EMBL/GenBank/DDBJ databases">
        <title>Streptomyces fuscus sp. nov., a brown-black pigment producing actinomyces isolated from dry sand of Sea duck farm.</title>
        <authorList>
            <person name="Xie J."/>
            <person name="Shen N."/>
        </authorList>
    </citation>
    <scope>NUCLEOTIDE SEQUENCE [LARGE SCALE GENOMIC DNA]</scope>
    <source>
        <strain evidence="6 7">GXMU-J15</strain>
    </source>
</reference>
<dbReference type="Pfam" id="PF00550">
    <property type="entry name" value="PP-binding"/>
    <property type="match status" value="3"/>
</dbReference>
<feature type="region of interest" description="Disordered" evidence="4">
    <location>
        <begin position="111"/>
        <end position="134"/>
    </location>
</feature>
<feature type="domain" description="Carrier" evidence="5">
    <location>
        <begin position="1467"/>
        <end position="1542"/>
    </location>
</feature>
<dbReference type="SMART" id="SM00823">
    <property type="entry name" value="PKS_PP"/>
    <property type="match status" value="3"/>
</dbReference>
<dbReference type="SUPFAM" id="SSF56801">
    <property type="entry name" value="Acetyl-CoA synthetase-like"/>
    <property type="match status" value="3"/>
</dbReference>
<dbReference type="InterPro" id="IPR042099">
    <property type="entry name" value="ANL_N_sf"/>
</dbReference>
<dbReference type="RefSeq" id="WP_285435257.1">
    <property type="nucleotide sequence ID" value="NZ_JASJUS010000026.1"/>
</dbReference>
<organism evidence="6 7">
    <name type="scientific">Streptomyces fuscus</name>
    <dbReference type="NCBI Taxonomy" id="3048495"/>
    <lineage>
        <taxon>Bacteria</taxon>
        <taxon>Bacillati</taxon>
        <taxon>Actinomycetota</taxon>
        <taxon>Actinomycetes</taxon>
        <taxon>Kitasatosporales</taxon>
        <taxon>Streptomycetaceae</taxon>
        <taxon>Streptomyces</taxon>
    </lineage>
</organism>
<dbReference type="CDD" id="cd19531">
    <property type="entry name" value="LCL_NRPS-like"/>
    <property type="match status" value="1"/>
</dbReference>
<evidence type="ECO:0000313" key="6">
    <source>
        <dbReference type="EMBL" id="MDL2079740.1"/>
    </source>
</evidence>
<dbReference type="InterPro" id="IPR045851">
    <property type="entry name" value="AMP-bd_C_sf"/>
</dbReference>
<dbReference type="Proteomes" id="UP001241926">
    <property type="component" value="Unassembled WGS sequence"/>
</dbReference>
<dbReference type="EMBL" id="JASJUS010000026">
    <property type="protein sequence ID" value="MDL2079740.1"/>
    <property type="molecule type" value="Genomic_DNA"/>
</dbReference>
<dbReference type="InterPro" id="IPR001242">
    <property type="entry name" value="Condensation_dom"/>
</dbReference>
<sequence>MTTQPLPDAPAARLHEAVAARAAREPDRPAVEDGDTLLTYRDLDTLARAYAGTLDCPPGSLVAVAMPRGAAYVAAVLGVLKAGCTFLPTDLSVPAARQETILADARPSAVLTGPPDADPAARPHHPAPDAGDTTDTPAYCIYTSGSTGTPKGALLTHDGLRVVAEAQRTVLGAEPGDRVAQFASPGFDAFVFELTMALAHAGTLVLVPDVIRADPQALAGFLRARAVTFAVLPSLVTAGLGAAEPVPGLRAVASAGDVLPPHVVRNWPHPGPLYNLYGPTEATIWSTVHRCDPADPAPTVPIGTPVPGVGVHLVDGEILISGPTLAQGYLNRPELTAERFPVVDGVRMYRTGDLGRLRADGAIEFLGRRDHQVKVRGFRVELGDVEAALRTHPEVTDAVVLSKDDHLVAYTVPETGADLRAHLAARLPGHMVPARVHTLAAFPLNSSGKADRAALAALRHTRTSPLPRTEAERAVGRVWCETLGLSECAVHELFQDCGGHSLSAVRLANRLNRRLGTRLTALDVLEDGTIARLARHVDDLARQPPDPVPRAAPAPAHGPRPVSAAQQQVAYAIEAEGGARAYLARSRLTLRGPLDVPALGAALQEITRRHEILRTRFVLQDGALIQLTEESTEVTLEVHEGPEEPVWDALIEDVLDPTVLPLTRWALIRRAPDEHLLLHAEHHYVHDGWSHQVFLAELSALYSGRRPHDPVQFAEFTQWQQEWLGSPEAAAQEKHWQQVLRDAPPPPALASLGPGTGTARGRLLRHRLPATLVRHVAGLATELRLTPFQVMFGAFALLLSRQTRTTDLLLGTTVANRTDTAWERVIGMIVNTVPVRVRSPHAETAGDYLREARDGLLASLRAAELPLSRIVAATRTPPPTVLFSQHSAADDHALDFRDLTVEAEVALANDTAKFPLSVTVVPRAGDGADVLFEYAPHRWDATRTERLAAAYIDLLASLSPGLSLQETDTFLPDLGPGAPGNTYGTPWHGGIPARFAAQAARHPDRTAVVGADHRWTYAALLRRSGDYAAHLTAAGVGPGDLVGIRLDRGPELPAAMLGVLRTGAAYVPLDPDQPTARTDALAEQARTACLIDTPVPAGTPGPDAPLTPETPVYCSFTSGSTGHPKGVLVPHAALENVLDFFHDQAPDRFTRVLAVTPAAFDIANLELLLPLCHGGTVIVADRDQARDGEALLALASRERVTVVQATPSTWRLLTAAPSWAAGPARPLLALSGGEALPSALAAAIRARADELWNVYGPTETTIWSTWHRSTGTAPGPHEPIGTPIAHTAVHLLGPDGTPVRDGETGEIHIGGAGVALGYLHEPELTERAFLPDPFAPTPARMYKTGDLARRGPNGLEFLGRTDDQVKINGHRVEPGETESALRAEPGIRDAVVVARTNSLGESDLLAVVTTHDPDLDTTALRARLADRLPGYLVPATIRRVDAFPLTPNGKLDRRALLAGAGPESADRPKTAAEARLTRVIHRVDPACPDDPQATFTALGLHSLALLRLTVLCRDEYGVPLTVSEVRDRATPAALARLLADRSATTAPYDDRRTPDEDLHRAAPEAAPVLSRAQEGLWTLCQAPEAGAAYHVPVGVRLSGDLDTDALRAALERVVERHEVLRTTFRAGPDLLPQSHVGPVRLGPDDGTPFDLANGPLVRASLTREGDRTHRLTLTLHHLVADAWSLEILWRELGVLYQAFSRGEPDPLPALPVQYADYAAWERGRSAHQDKQERFWLDTLAGAPTVLTLPTDRTRPPRQDHRGGLVTLTLDPDLTRALARFGERHDTTAFETLAASWAALLSRLSDQTDLVVGTPVTRREHTAVQDLIGYFVNTVALRFDTSGNPTTAEFAARVRGTVRAALAHADVPFDRVVDLVAPPRTPAHSPLFQCLLAWQERSTPLSLPGLTTEPLPRAGHTTAKFDLALQLTDLEDHIEAELEYASALFDEETATRHLESWLVLLKAMLDDDQQHLDDLPFLSPQAAHHQLRAFNGPVTDIPAHCLHTLVEEQAARVPHRTAVRHQTDTLTYRQLDQRANRLAHRLKDLGIGPGDRVAICLDRGTTLVVAVLAALKSGAAYVPLEPDRTTARTRLMLADCAPAALIADPAHAAALLTETDTSPSPQAADHTPARLPVVDPCGPLPEATEPVPPSATPEDLAYVIYTSGSTGVPKGVQVEHRNVVALLTHWRAQLPQQDGFTASMWSGVGFDVSVLELFAALTTGATLHLIPETVRLDTDAVTAWLGEHGIQHAYLPPFLVRRLRPGDLTGMQTLLVGVEPLHEASLHQLAATTPGLRIVNAYGPTEATVLCTTYHTLGDHDRNAPIGLPVPNTRAYVLDRHLRPVPQGMPGELCVSGAQVARGYLNHDSPAFTDDPFHGGRMYRTGDLVRRLADGTLEFLGRHDDQIKIRGYRVEPGEVAATAIAHEQVTEARALFTDGTLTLYYAGTAEPADLRAHLRARLPGPMVPAQCVRLPALPLLPSGKLDRTALPAPDKSRPVNSPAQGETEVALAGLWTELLGTAEPFREDDFFALGGHSLAAVRLTAMVRVRFDVDLTLADVFDHPTLAAMALRIVDLGLAAFDPEDLAVLLDELGQEPS</sequence>
<dbReference type="InterPro" id="IPR023213">
    <property type="entry name" value="CAT-like_dom_sf"/>
</dbReference>
<dbReference type="Pfam" id="PF13193">
    <property type="entry name" value="AMP-binding_C"/>
    <property type="match status" value="2"/>
</dbReference>